<dbReference type="AlphaFoldDB" id="A0A9X2F695"/>
<proteinExistence type="predicted"/>
<accession>A0A9X2F695</accession>
<organism evidence="2 3">
    <name type="scientific">Aeoliella straminimaris</name>
    <dbReference type="NCBI Taxonomy" id="2954799"/>
    <lineage>
        <taxon>Bacteria</taxon>
        <taxon>Pseudomonadati</taxon>
        <taxon>Planctomycetota</taxon>
        <taxon>Planctomycetia</taxon>
        <taxon>Pirellulales</taxon>
        <taxon>Lacipirellulaceae</taxon>
        <taxon>Aeoliella</taxon>
    </lineage>
</organism>
<evidence type="ECO:0000313" key="3">
    <source>
        <dbReference type="Proteomes" id="UP001155241"/>
    </source>
</evidence>
<dbReference type="Pfam" id="PF07589">
    <property type="entry name" value="PEP-CTERM"/>
    <property type="match status" value="1"/>
</dbReference>
<dbReference type="InterPro" id="IPR013424">
    <property type="entry name" value="Ice-binding_C"/>
</dbReference>
<dbReference type="NCBIfam" id="TIGR02595">
    <property type="entry name" value="PEP_CTERM"/>
    <property type="match status" value="1"/>
</dbReference>
<sequence length="224" mass="23037">MVTGFVDGKPFSVPPGLFVADEHSPVSVLDQWEANYPENGHFSISAEFDPDPVINYSIAVTDFGAPSTFTFVFSQPIVLAGTNHLVDAQIGGALNDGSGDGITLTPNSPDSDGDTIAEIQTSEVGLGAPSVNMGVDVGGAFSNPGTGSPMVFSYPTDMQPVQPGPVGTFDQMSLTVSFTLSGGGDFAALTGFSQIVEVPEPSTVAMLVSGGLLGLVGVYRRRAS</sequence>
<name>A0A9X2F695_9BACT</name>
<evidence type="ECO:0000313" key="2">
    <source>
        <dbReference type="EMBL" id="MCO6043005.1"/>
    </source>
</evidence>
<comment type="caution">
    <text evidence="2">The sequence shown here is derived from an EMBL/GenBank/DDBJ whole genome shotgun (WGS) entry which is preliminary data.</text>
</comment>
<keyword evidence="3" id="KW-1185">Reference proteome</keyword>
<dbReference type="RefSeq" id="WP_252851102.1">
    <property type="nucleotide sequence ID" value="NZ_JAMXLR010000015.1"/>
</dbReference>
<evidence type="ECO:0000259" key="1">
    <source>
        <dbReference type="Pfam" id="PF07589"/>
    </source>
</evidence>
<feature type="domain" description="Ice-binding protein C-terminal" evidence="1">
    <location>
        <begin position="198"/>
        <end position="221"/>
    </location>
</feature>
<reference evidence="2" key="1">
    <citation type="submission" date="2022-06" db="EMBL/GenBank/DDBJ databases">
        <title>Aeoliella straminimaris, a novel planctomycete from sediments.</title>
        <authorList>
            <person name="Vitorino I.R."/>
            <person name="Lage O.M."/>
        </authorList>
    </citation>
    <scope>NUCLEOTIDE SEQUENCE</scope>
    <source>
        <strain evidence="2">ICT_H6.2</strain>
    </source>
</reference>
<gene>
    <name evidence="2" type="ORF">NG895_03715</name>
</gene>
<protein>
    <submittedName>
        <fullName evidence="2">PEP-CTERM sorting domain-containing protein</fullName>
    </submittedName>
</protein>
<dbReference type="EMBL" id="JAMXLR010000015">
    <property type="protein sequence ID" value="MCO6043005.1"/>
    <property type="molecule type" value="Genomic_DNA"/>
</dbReference>
<dbReference type="Proteomes" id="UP001155241">
    <property type="component" value="Unassembled WGS sequence"/>
</dbReference>